<dbReference type="Proteomes" id="UP000237105">
    <property type="component" value="Unassembled WGS sequence"/>
</dbReference>
<accession>A0A2P5DJT1</accession>
<feature type="signal peptide" evidence="1">
    <location>
        <begin position="1"/>
        <end position="21"/>
    </location>
</feature>
<organism evidence="2 3">
    <name type="scientific">Parasponia andersonii</name>
    <name type="common">Sponia andersonii</name>
    <dbReference type="NCBI Taxonomy" id="3476"/>
    <lineage>
        <taxon>Eukaryota</taxon>
        <taxon>Viridiplantae</taxon>
        <taxon>Streptophyta</taxon>
        <taxon>Embryophyta</taxon>
        <taxon>Tracheophyta</taxon>
        <taxon>Spermatophyta</taxon>
        <taxon>Magnoliopsida</taxon>
        <taxon>eudicotyledons</taxon>
        <taxon>Gunneridae</taxon>
        <taxon>Pentapetalae</taxon>
        <taxon>rosids</taxon>
        <taxon>fabids</taxon>
        <taxon>Rosales</taxon>
        <taxon>Cannabaceae</taxon>
        <taxon>Parasponia</taxon>
    </lineage>
</organism>
<proteinExistence type="predicted"/>
<evidence type="ECO:0000313" key="3">
    <source>
        <dbReference type="Proteomes" id="UP000237105"/>
    </source>
</evidence>
<comment type="caution">
    <text evidence="2">The sequence shown here is derived from an EMBL/GenBank/DDBJ whole genome shotgun (WGS) entry which is preliminary data.</text>
</comment>
<dbReference type="EMBL" id="JXTB01000033">
    <property type="protein sequence ID" value="PON73536.1"/>
    <property type="molecule type" value="Genomic_DNA"/>
</dbReference>
<name>A0A2P5DJT1_PARAD</name>
<reference evidence="3" key="1">
    <citation type="submission" date="2016-06" db="EMBL/GenBank/DDBJ databases">
        <title>Parallel loss of symbiosis genes in relatives of nitrogen-fixing non-legume Parasponia.</title>
        <authorList>
            <person name="Van Velzen R."/>
            <person name="Holmer R."/>
            <person name="Bu F."/>
            <person name="Rutten L."/>
            <person name="Van Zeijl A."/>
            <person name="Liu W."/>
            <person name="Santuari L."/>
            <person name="Cao Q."/>
            <person name="Sharma T."/>
            <person name="Shen D."/>
            <person name="Roswanjaya Y."/>
            <person name="Wardhani T."/>
            <person name="Kalhor M.S."/>
            <person name="Jansen J."/>
            <person name="Van den Hoogen J."/>
            <person name="Gungor B."/>
            <person name="Hartog M."/>
            <person name="Hontelez J."/>
            <person name="Verver J."/>
            <person name="Yang W.-C."/>
            <person name="Schijlen E."/>
            <person name="Repin R."/>
            <person name="Schilthuizen M."/>
            <person name="Schranz E."/>
            <person name="Heidstra R."/>
            <person name="Miyata K."/>
            <person name="Fedorova E."/>
            <person name="Kohlen W."/>
            <person name="Bisseling T."/>
            <person name="Smit S."/>
            <person name="Geurts R."/>
        </authorList>
    </citation>
    <scope>NUCLEOTIDE SEQUENCE [LARGE SCALE GENOMIC DNA]</scope>
    <source>
        <strain evidence="3">cv. WU1-14</strain>
    </source>
</reference>
<feature type="chain" id="PRO_5015152642" evidence="1">
    <location>
        <begin position="22"/>
        <end position="186"/>
    </location>
</feature>
<gene>
    <name evidence="2" type="ORF">PanWU01x14_057180</name>
</gene>
<sequence length="186" mass="21300">MVKLFLSLVFAILLLPLAGRCHPCTKRQKLRNQGLTNSSKNLLHVEDHVIVLGVDGSSDPMPLSKGFEVRYKCNLIDTKALPLLRPTLEVVEVHWDPRLPYGYSLGRELYVVVLHQEASRGFWRRNRLLKSETEMSRSLAFLQRTKHPMRVLSKLEESCPKVIPLSTRYAQRRGCKGKRSPVTNNL</sequence>
<evidence type="ECO:0000256" key="1">
    <source>
        <dbReference type="SAM" id="SignalP"/>
    </source>
</evidence>
<dbReference type="OrthoDB" id="10587484at2759"/>
<protein>
    <submittedName>
        <fullName evidence="2">Uncharacterized protein</fullName>
    </submittedName>
</protein>
<dbReference type="AlphaFoldDB" id="A0A2P5DJT1"/>
<keyword evidence="3" id="KW-1185">Reference proteome</keyword>
<evidence type="ECO:0000313" key="2">
    <source>
        <dbReference type="EMBL" id="PON73536.1"/>
    </source>
</evidence>
<keyword evidence="1" id="KW-0732">Signal</keyword>